<evidence type="ECO:0000313" key="2">
    <source>
        <dbReference type="Proteomes" id="UP000248857"/>
    </source>
</evidence>
<name>A0A2W1JK49_9CYAN</name>
<evidence type="ECO:0008006" key="3">
    <source>
        <dbReference type="Google" id="ProtNLM"/>
    </source>
</evidence>
<dbReference type="EMBL" id="PQWO01000004">
    <property type="protein sequence ID" value="PZD73759.1"/>
    <property type="molecule type" value="Genomic_DNA"/>
</dbReference>
<reference evidence="1 2" key="1">
    <citation type="journal article" date="2018" name="Sci. Rep.">
        <title>A novel species of the marine cyanobacterium Acaryochloris with a unique pigment content and lifestyle.</title>
        <authorList>
            <person name="Partensky F."/>
            <person name="Six C."/>
            <person name="Ratin M."/>
            <person name="Garczarek L."/>
            <person name="Vaulot D."/>
            <person name="Probert I."/>
            <person name="Calteau A."/>
            <person name="Gourvil P."/>
            <person name="Marie D."/>
            <person name="Grebert T."/>
            <person name="Bouchier C."/>
            <person name="Le Panse S."/>
            <person name="Gachenot M."/>
            <person name="Rodriguez F."/>
            <person name="Garrido J.L."/>
        </authorList>
    </citation>
    <scope>NUCLEOTIDE SEQUENCE [LARGE SCALE GENOMIC DNA]</scope>
    <source>
        <strain evidence="1 2">RCC1774</strain>
    </source>
</reference>
<organism evidence="1 2">
    <name type="scientific">Acaryochloris thomasi RCC1774</name>
    <dbReference type="NCBI Taxonomy" id="1764569"/>
    <lineage>
        <taxon>Bacteria</taxon>
        <taxon>Bacillati</taxon>
        <taxon>Cyanobacteriota</taxon>
        <taxon>Cyanophyceae</taxon>
        <taxon>Acaryochloridales</taxon>
        <taxon>Acaryochloridaceae</taxon>
        <taxon>Acaryochloris</taxon>
        <taxon>Acaryochloris thomasi</taxon>
    </lineage>
</organism>
<gene>
    <name evidence="1" type="ORF">C1752_01530</name>
</gene>
<protein>
    <recommendedName>
        <fullName evidence="3">DUF1214 domain-containing protein</fullName>
    </recommendedName>
</protein>
<comment type="caution">
    <text evidence="1">The sequence shown here is derived from an EMBL/GenBank/DDBJ whole genome shotgun (WGS) entry which is preliminary data.</text>
</comment>
<dbReference type="AlphaFoldDB" id="A0A2W1JK49"/>
<accession>A0A2W1JK49</accession>
<dbReference type="OrthoDB" id="4667238at2"/>
<evidence type="ECO:0000313" key="1">
    <source>
        <dbReference type="EMBL" id="PZD73759.1"/>
    </source>
</evidence>
<keyword evidence="2" id="KW-1185">Reference proteome</keyword>
<proteinExistence type="predicted"/>
<dbReference type="Proteomes" id="UP000248857">
    <property type="component" value="Unassembled WGS sequence"/>
</dbReference>
<dbReference type="RefSeq" id="WP_146242295.1">
    <property type="nucleotide sequence ID" value="NZ_CAWNWM010000004.1"/>
</dbReference>
<sequence>MVTFQDVANFDVGNAPENIAIGDVNGDGNFDLVTNLRNDEQPLQGAMLLARAIEEARDIMFSAPWLLYSPTPLYEKAAAERQLKHQISAALDQGFIVHDPLHPEFRSLNQHNQYGLFNPDNRYHIATISTPGTYVIRGKRGTSADFQIQVGTGRPGFNENLTSPITLSQLSLEDLIVDDDGNFEIVISDTKTGDNWLSNTKDGLQATNILIRESFMDWEKEMSGTWYIERSDTRGKPKPLPNPELVNDQYTRASEYLVGSVRGWVKFVDGLRANLAVNRLSPPRGTDAGLPGQRNSAGHFPIQRGKAIIITVPDSKARYQSIQIGDLWFNGLDYCHRQTSLTRSQARQSCDGNYRFVISTEDPGIANWLDPAGASTAFAFLRWQGLPEDYKFPKNPSVEVVDFDQLRDCLPNESYFSPEARVEQLAARQASSLTSPRGF</sequence>